<comment type="cofactor">
    <cofactor evidence="7">
        <name>FMN</name>
        <dbReference type="ChEBI" id="CHEBI:58210"/>
    </cofactor>
    <text evidence="7">Binds 1 FMN per subunit.</text>
</comment>
<keyword evidence="7" id="KW-0288">FMN</keyword>
<keyword evidence="7" id="KW-0349">Heme</keyword>
<comment type="function">
    <text evidence="7">Part of the MsrPQ system that repairs oxidized periplasmic proteins containing methionine sulfoxide residues (Met-O), using respiratory chain electrons. Thus protects these proteins from oxidative-stress damage caused by reactive species of oxygen and chlorine generated by the host defense mechanisms. MsrPQ is essential for the maintenance of envelope integrity under bleach stress, rescuing a wide series of structurally unrelated periplasmic proteins from methionine oxidation. MsrQ provides electrons for reduction to the reductase catalytic subunit MsrP, using the quinone pool of the respiratory chain.</text>
</comment>
<keyword evidence="7" id="KW-1003">Cell membrane</keyword>
<dbReference type="PANTHER" id="PTHR36964">
    <property type="entry name" value="PROTEIN-METHIONINE-SULFOXIDE REDUCTASE HEME-BINDING SUBUNIT MSRQ"/>
    <property type="match status" value="1"/>
</dbReference>
<comment type="subcellular location">
    <subcellularLocation>
        <location evidence="7">Cell membrane</location>
        <topology evidence="7">Multi-pass membrane protein</topology>
    </subcellularLocation>
    <subcellularLocation>
        <location evidence="1">Membrane</location>
        <topology evidence="1">Multi-pass membrane protein</topology>
    </subcellularLocation>
</comment>
<dbReference type="EMBL" id="PDNU01000003">
    <property type="protein sequence ID" value="PHK96488.1"/>
    <property type="molecule type" value="Genomic_DNA"/>
</dbReference>
<feature type="transmembrane region" description="Helical" evidence="7">
    <location>
        <begin position="137"/>
        <end position="159"/>
    </location>
</feature>
<feature type="transmembrane region" description="Helical" evidence="7">
    <location>
        <begin position="66"/>
        <end position="86"/>
    </location>
</feature>
<keyword evidence="7" id="KW-0249">Electron transport</keyword>
<keyword evidence="5 7" id="KW-0408">Iron</keyword>
<protein>
    <recommendedName>
        <fullName evidence="7">Protein-methionine-sulfoxide reductase heme-binding subunit MsrQ</fullName>
    </recommendedName>
    <alternativeName>
        <fullName evidence="7">Flavocytochrome MsrQ</fullName>
    </alternativeName>
</protein>
<comment type="caution">
    <text evidence="9">The sequence shown here is derived from an EMBL/GenBank/DDBJ whole genome shotgun (WGS) entry which is preliminary data.</text>
</comment>
<accession>A0A2C7A8P2</accession>
<evidence type="ECO:0000256" key="1">
    <source>
        <dbReference type="ARBA" id="ARBA00004141"/>
    </source>
</evidence>
<sequence>MPTCWAEPRSPGARMAAPAFAPPWRDRQGAFSPFKLAVLVALFLPGLWLAAQAGQGRLGGRPIMEAIHFTGLWAVRILWLSLLVTPLRQMLRWPRLMLVRRMVGLGAMAYALLHLVLYAAELKWDLPKLASEVVLRIYLTIGFVALLGLAVLGATSTDGWVRRLGGRRWQALHRVVYVLAGLAVLHFALQSKIDVTEAVLMAGLLLWLLGYRLLAPKGGAPGLGRLALLGLGAALGTAMVEAGWYAVATGVPPLPVLQANLDTAFGLRPALWVGLAGAGALALRSLHLLRERLSPPRPARRAA</sequence>
<feature type="transmembrane region" description="Helical" evidence="7">
    <location>
        <begin position="267"/>
        <end position="286"/>
    </location>
</feature>
<name>A0A2C7A8P2_9PROT</name>
<keyword evidence="2 7" id="KW-0813">Transport</keyword>
<evidence type="ECO:0000256" key="5">
    <source>
        <dbReference type="ARBA" id="ARBA00023004"/>
    </source>
</evidence>
<dbReference type="GO" id="GO:0009055">
    <property type="term" value="F:electron transfer activity"/>
    <property type="evidence" value="ECO:0007669"/>
    <property type="project" value="UniProtKB-UniRule"/>
</dbReference>
<dbReference type="HAMAP" id="MF_01207">
    <property type="entry name" value="MsrQ"/>
    <property type="match status" value="1"/>
</dbReference>
<dbReference type="AlphaFoldDB" id="A0A2C7A8P2"/>
<evidence type="ECO:0000259" key="8">
    <source>
        <dbReference type="Pfam" id="PF01794"/>
    </source>
</evidence>
<dbReference type="PANTHER" id="PTHR36964:SF1">
    <property type="entry name" value="PROTEIN-METHIONINE-SULFOXIDE REDUCTASE HEME-BINDING SUBUNIT MSRQ"/>
    <property type="match status" value="1"/>
</dbReference>
<comment type="subunit">
    <text evidence="7">Heterodimer of a catalytic subunit (MsrP) and a heme-binding subunit (MsrQ).</text>
</comment>
<evidence type="ECO:0000313" key="9">
    <source>
        <dbReference type="EMBL" id="PHK96488.1"/>
    </source>
</evidence>
<reference evidence="9 10" key="1">
    <citation type="submission" date="2017-10" db="EMBL/GenBank/DDBJ databases">
        <authorList>
            <person name="Banno H."/>
            <person name="Chua N.-H."/>
        </authorList>
    </citation>
    <scope>NUCLEOTIDE SEQUENCE [LARGE SCALE GENOMIC DNA]</scope>
    <source>
        <strain evidence="9 10">YW11</strain>
    </source>
</reference>
<feature type="transmembrane region" description="Helical" evidence="7">
    <location>
        <begin position="171"/>
        <end position="189"/>
    </location>
</feature>
<evidence type="ECO:0000313" key="10">
    <source>
        <dbReference type="Proteomes" id="UP000223527"/>
    </source>
</evidence>
<feature type="transmembrane region" description="Helical" evidence="7">
    <location>
        <begin position="226"/>
        <end position="247"/>
    </location>
</feature>
<keyword evidence="7" id="KW-0479">Metal-binding</keyword>
<evidence type="ECO:0000256" key="2">
    <source>
        <dbReference type="ARBA" id="ARBA00022448"/>
    </source>
</evidence>
<keyword evidence="4 7" id="KW-1133">Transmembrane helix</keyword>
<dbReference type="Proteomes" id="UP000223527">
    <property type="component" value="Unassembled WGS sequence"/>
</dbReference>
<keyword evidence="6 7" id="KW-0472">Membrane</keyword>
<dbReference type="GO" id="GO:0016679">
    <property type="term" value="F:oxidoreductase activity, acting on diphenols and related substances as donors"/>
    <property type="evidence" value="ECO:0007669"/>
    <property type="project" value="TreeGrafter"/>
</dbReference>
<dbReference type="GO" id="GO:0030091">
    <property type="term" value="P:protein repair"/>
    <property type="evidence" value="ECO:0007669"/>
    <property type="project" value="UniProtKB-UniRule"/>
</dbReference>
<feature type="transmembrane region" description="Helical" evidence="7">
    <location>
        <begin position="98"/>
        <end position="117"/>
    </location>
</feature>
<proteinExistence type="inferred from homology"/>
<evidence type="ECO:0000256" key="4">
    <source>
        <dbReference type="ARBA" id="ARBA00022989"/>
    </source>
</evidence>
<comment type="similarity">
    <text evidence="7">Belongs to the MsrQ family.</text>
</comment>
<dbReference type="GO" id="GO:0020037">
    <property type="term" value="F:heme binding"/>
    <property type="evidence" value="ECO:0007669"/>
    <property type="project" value="UniProtKB-UniRule"/>
</dbReference>
<comment type="cofactor">
    <cofactor evidence="7">
        <name>heme b</name>
        <dbReference type="ChEBI" id="CHEBI:60344"/>
    </cofactor>
    <text evidence="7">Binds 1 heme b (iron(II)-protoporphyrin IX) group per subunit.</text>
</comment>
<evidence type="ECO:0000256" key="3">
    <source>
        <dbReference type="ARBA" id="ARBA00022692"/>
    </source>
</evidence>
<dbReference type="Pfam" id="PF01794">
    <property type="entry name" value="Ferric_reduct"/>
    <property type="match status" value="1"/>
</dbReference>
<keyword evidence="7" id="KW-0285">Flavoprotein</keyword>
<dbReference type="GO" id="GO:0046872">
    <property type="term" value="F:metal ion binding"/>
    <property type="evidence" value="ECO:0007669"/>
    <property type="project" value="UniProtKB-KW"/>
</dbReference>
<organism evidence="9 10">
    <name type="scientific">Teichococcus rhizosphaerae</name>
    <dbReference type="NCBI Taxonomy" id="1335062"/>
    <lineage>
        <taxon>Bacteria</taxon>
        <taxon>Pseudomonadati</taxon>
        <taxon>Pseudomonadota</taxon>
        <taxon>Alphaproteobacteria</taxon>
        <taxon>Acetobacterales</taxon>
        <taxon>Roseomonadaceae</taxon>
        <taxon>Roseomonas</taxon>
    </lineage>
</organism>
<evidence type="ECO:0000256" key="7">
    <source>
        <dbReference type="HAMAP-Rule" id="MF_01207"/>
    </source>
</evidence>
<dbReference type="InterPro" id="IPR022837">
    <property type="entry name" value="MsrQ-like"/>
</dbReference>
<feature type="transmembrane region" description="Helical" evidence="7">
    <location>
        <begin position="195"/>
        <end position="214"/>
    </location>
</feature>
<feature type="domain" description="Ferric oxidoreductase" evidence="8">
    <location>
        <begin position="70"/>
        <end position="183"/>
    </location>
</feature>
<dbReference type="InterPro" id="IPR013130">
    <property type="entry name" value="Fe3_Rdtase_TM_dom"/>
</dbReference>
<comment type="caution">
    <text evidence="7">Lacks conserved residue(s) required for the propagation of feature annotation.</text>
</comment>
<keyword evidence="10" id="KW-1185">Reference proteome</keyword>
<dbReference type="OrthoDB" id="9788328at2"/>
<evidence type="ECO:0000256" key="6">
    <source>
        <dbReference type="ARBA" id="ARBA00023136"/>
    </source>
</evidence>
<feature type="transmembrane region" description="Helical" evidence="7">
    <location>
        <begin position="34"/>
        <end position="54"/>
    </location>
</feature>
<dbReference type="GO" id="GO:0010181">
    <property type="term" value="F:FMN binding"/>
    <property type="evidence" value="ECO:0007669"/>
    <property type="project" value="UniProtKB-UniRule"/>
</dbReference>
<keyword evidence="3 7" id="KW-0812">Transmembrane</keyword>
<dbReference type="GO" id="GO:0005886">
    <property type="term" value="C:plasma membrane"/>
    <property type="evidence" value="ECO:0007669"/>
    <property type="project" value="UniProtKB-SubCell"/>
</dbReference>
<gene>
    <name evidence="7" type="primary">msrQ</name>
    <name evidence="9" type="ORF">CR162_03960</name>
</gene>